<dbReference type="Proteomes" id="UP001479436">
    <property type="component" value="Unassembled WGS sequence"/>
</dbReference>
<dbReference type="PROSITE" id="PS50157">
    <property type="entry name" value="ZINC_FINGER_C2H2_2"/>
    <property type="match status" value="2"/>
</dbReference>
<dbReference type="Gene3D" id="3.30.160.60">
    <property type="entry name" value="Classic Zinc Finger"/>
    <property type="match status" value="2"/>
</dbReference>
<comment type="caution">
    <text evidence="12">The sequence shown here is derived from an EMBL/GenBank/DDBJ whole genome shotgun (WGS) entry which is preliminary data.</text>
</comment>
<keyword evidence="7" id="KW-0804">Transcription</keyword>
<keyword evidence="3" id="KW-0677">Repeat</keyword>
<dbReference type="SMART" id="SM00355">
    <property type="entry name" value="ZnF_C2H2"/>
    <property type="match status" value="2"/>
</dbReference>
<evidence type="ECO:0000313" key="13">
    <source>
        <dbReference type="Proteomes" id="UP001479436"/>
    </source>
</evidence>
<comment type="subcellular location">
    <subcellularLocation>
        <location evidence="1">Nucleus</location>
    </subcellularLocation>
</comment>
<keyword evidence="8" id="KW-0539">Nucleus</keyword>
<organism evidence="12 13">
    <name type="scientific">Basidiobolus ranarum</name>
    <dbReference type="NCBI Taxonomy" id="34480"/>
    <lineage>
        <taxon>Eukaryota</taxon>
        <taxon>Fungi</taxon>
        <taxon>Fungi incertae sedis</taxon>
        <taxon>Zoopagomycota</taxon>
        <taxon>Entomophthoromycotina</taxon>
        <taxon>Basidiobolomycetes</taxon>
        <taxon>Basidiobolales</taxon>
        <taxon>Basidiobolaceae</taxon>
        <taxon>Basidiobolus</taxon>
    </lineage>
</organism>
<evidence type="ECO:0000256" key="6">
    <source>
        <dbReference type="ARBA" id="ARBA00023015"/>
    </source>
</evidence>
<dbReference type="InterPro" id="IPR051007">
    <property type="entry name" value="creA/MIG_C2H2-ZnF"/>
</dbReference>
<evidence type="ECO:0000256" key="8">
    <source>
        <dbReference type="ARBA" id="ARBA00023242"/>
    </source>
</evidence>
<evidence type="ECO:0000256" key="5">
    <source>
        <dbReference type="ARBA" id="ARBA00022833"/>
    </source>
</evidence>
<proteinExistence type="predicted"/>
<dbReference type="PROSITE" id="PS00028">
    <property type="entry name" value="ZINC_FINGER_C2H2_1"/>
    <property type="match status" value="2"/>
</dbReference>
<dbReference type="EMBL" id="JASJQH010000095">
    <property type="protein sequence ID" value="KAK9767184.1"/>
    <property type="molecule type" value="Genomic_DNA"/>
</dbReference>
<dbReference type="PANTHER" id="PTHR47428">
    <property type="entry name" value="REGULATORY PROTEIN MIG1-RELATED"/>
    <property type="match status" value="1"/>
</dbReference>
<feature type="domain" description="C2H2-type" evidence="11">
    <location>
        <begin position="37"/>
        <end position="66"/>
    </location>
</feature>
<keyword evidence="5" id="KW-0862">Zinc</keyword>
<keyword evidence="6" id="KW-0805">Transcription regulation</keyword>
<name>A0ABR2X0C1_9FUNG</name>
<protein>
    <recommendedName>
        <fullName evidence="11">C2H2-type domain-containing protein</fullName>
    </recommendedName>
</protein>
<evidence type="ECO:0000256" key="3">
    <source>
        <dbReference type="ARBA" id="ARBA00022737"/>
    </source>
</evidence>
<dbReference type="PANTHER" id="PTHR47428:SF2">
    <property type="entry name" value="ZINC FINGER PROTEIN RSV1"/>
    <property type="match status" value="1"/>
</dbReference>
<dbReference type="InterPro" id="IPR036236">
    <property type="entry name" value="Znf_C2H2_sf"/>
</dbReference>
<evidence type="ECO:0000256" key="7">
    <source>
        <dbReference type="ARBA" id="ARBA00023163"/>
    </source>
</evidence>
<dbReference type="InterPro" id="IPR013087">
    <property type="entry name" value="Znf_C2H2_type"/>
</dbReference>
<sequence>MKPKSSRPYECAICSSTFRRNEHLARHIRTHTGEKPFVCEVFGCGRKFSRSDELIRHSKVHSKNDSHRSKQTYRQYCSVYRSVNWNLDGEVNISKYTPAQEPFEYMFHSHLVAHSNEELEVKKTSSIWNLLNSEDHHYTPLSSASSSSTSSCNSDSEETASEEAFDSRNKAATLSTLGGFSLASILN</sequence>
<reference evidence="12 13" key="1">
    <citation type="submission" date="2023-04" db="EMBL/GenBank/DDBJ databases">
        <title>Genome of Basidiobolus ranarum AG-B5.</title>
        <authorList>
            <person name="Stajich J.E."/>
            <person name="Carter-House D."/>
            <person name="Gryganskyi A."/>
        </authorList>
    </citation>
    <scope>NUCLEOTIDE SEQUENCE [LARGE SCALE GENOMIC DNA]</scope>
    <source>
        <strain evidence="12 13">AG-B5</strain>
    </source>
</reference>
<evidence type="ECO:0000259" key="11">
    <source>
        <dbReference type="PROSITE" id="PS50157"/>
    </source>
</evidence>
<dbReference type="Pfam" id="PF00096">
    <property type="entry name" value="zf-C2H2"/>
    <property type="match status" value="2"/>
</dbReference>
<keyword evidence="2" id="KW-0479">Metal-binding</keyword>
<evidence type="ECO:0000256" key="9">
    <source>
        <dbReference type="PROSITE-ProRule" id="PRU00042"/>
    </source>
</evidence>
<evidence type="ECO:0000256" key="2">
    <source>
        <dbReference type="ARBA" id="ARBA00022723"/>
    </source>
</evidence>
<evidence type="ECO:0000256" key="10">
    <source>
        <dbReference type="SAM" id="MobiDB-lite"/>
    </source>
</evidence>
<gene>
    <name evidence="12" type="ORF">K7432_003213</name>
</gene>
<keyword evidence="4 9" id="KW-0863">Zinc-finger</keyword>
<feature type="compositionally biased region" description="Low complexity" evidence="10">
    <location>
        <begin position="142"/>
        <end position="154"/>
    </location>
</feature>
<feature type="region of interest" description="Disordered" evidence="10">
    <location>
        <begin position="139"/>
        <end position="167"/>
    </location>
</feature>
<feature type="domain" description="C2H2-type" evidence="11">
    <location>
        <begin position="9"/>
        <end position="36"/>
    </location>
</feature>
<dbReference type="SUPFAM" id="SSF57667">
    <property type="entry name" value="beta-beta-alpha zinc fingers"/>
    <property type="match status" value="1"/>
</dbReference>
<keyword evidence="13" id="KW-1185">Reference proteome</keyword>
<evidence type="ECO:0000256" key="4">
    <source>
        <dbReference type="ARBA" id="ARBA00022771"/>
    </source>
</evidence>
<accession>A0ABR2X0C1</accession>
<evidence type="ECO:0000256" key="1">
    <source>
        <dbReference type="ARBA" id="ARBA00004123"/>
    </source>
</evidence>
<evidence type="ECO:0000313" key="12">
    <source>
        <dbReference type="EMBL" id="KAK9767184.1"/>
    </source>
</evidence>
<feature type="compositionally biased region" description="Acidic residues" evidence="10">
    <location>
        <begin position="155"/>
        <end position="164"/>
    </location>
</feature>